<evidence type="ECO:0000256" key="2">
    <source>
        <dbReference type="ARBA" id="ARBA00007317"/>
    </source>
</evidence>
<dbReference type="InterPro" id="IPR004167">
    <property type="entry name" value="PSBD"/>
</dbReference>
<dbReference type="InterPro" id="IPR011053">
    <property type="entry name" value="Single_hybrid_motif"/>
</dbReference>
<dbReference type="Pfam" id="PF00198">
    <property type="entry name" value="2-oxoacid_dh"/>
    <property type="match status" value="1"/>
</dbReference>
<evidence type="ECO:0000256" key="3">
    <source>
        <dbReference type="ARBA" id="ARBA00022679"/>
    </source>
</evidence>
<sequence length="550" mass="56560">MSVREFLLPDPGEGLTEAEIVTWRVAVGDVVKVNDIVVEIETAKSLVELPIPWAGTVAALLAPEGATVEVGSAIIAIDDPLYAGPPPSASGPAAASSSLTAMAGNLVGGADSSTPSTSLGAMAAKLDGGGAGAGPATGGTSGGTTGGTSGGADETVAEGLIGGTTSTGRTAVLVGYGIKQTEAVRRPRRKDELARTVARPPDKEGGHIEQPPSAHMGGLVAAHAPEVRRDTRMLTELAPVVAPLAPAPGAPVLAKPPVRKYAKDLGVDLAQVPTPTGIVTRADIDAYIHGGAPDETVTAAAYASGMPSRADARGETRVPIKGVRKMTAAAMVGSAFTAPHVTEWIMVDVTRTMELVDRLKADKEFKDVKVTPLLVLAKAMCLAVRRHPEINAAWDEAAQEIVVKHYVNLGIAAATPRGLIVPNIKDADLMTMHELAQALGELTATAREGRTQPAQMSGGTITITNVGVFGVDSGTPIINPGESAIMAFGAIRKQPWVITNAAGEDEIAVRQVTNLALSFDHRLVDGELGSRYLATVAAILEDPARGLVWG</sequence>
<protein>
    <recommendedName>
        <fullName evidence="6">Dihydrolipoamide acetyltransferase component of pyruvate dehydrogenase complex</fullName>
        <ecNumber evidence="6">2.3.1.-</ecNumber>
    </recommendedName>
</protein>
<dbReference type="SUPFAM" id="SSF52777">
    <property type="entry name" value="CoA-dependent acyltransferases"/>
    <property type="match status" value="1"/>
</dbReference>
<dbReference type="InterPro" id="IPR036625">
    <property type="entry name" value="E3-bd_dom_sf"/>
</dbReference>
<evidence type="ECO:0000313" key="11">
    <source>
        <dbReference type="EMBL" id="MBL0002902.1"/>
    </source>
</evidence>
<dbReference type="PROSITE" id="PS50968">
    <property type="entry name" value="BIOTINYL_LIPOYL"/>
    <property type="match status" value="1"/>
</dbReference>
<dbReference type="InterPro" id="IPR050743">
    <property type="entry name" value="2-oxoacid_DH_E2_comp"/>
</dbReference>
<feature type="region of interest" description="Disordered" evidence="7">
    <location>
        <begin position="130"/>
        <end position="150"/>
    </location>
</feature>
<dbReference type="GO" id="GO:0016407">
    <property type="term" value="F:acetyltransferase activity"/>
    <property type="evidence" value="ECO:0007669"/>
    <property type="project" value="TreeGrafter"/>
</dbReference>
<gene>
    <name evidence="10" type="ORF">IPI13_13740</name>
    <name evidence="11" type="ORF">IPP00_02535</name>
</gene>
<dbReference type="InterPro" id="IPR023213">
    <property type="entry name" value="CAT-like_dom_sf"/>
</dbReference>
<dbReference type="Pfam" id="PF02817">
    <property type="entry name" value="E3_binding"/>
    <property type="match status" value="1"/>
</dbReference>
<dbReference type="EC" id="2.3.1.-" evidence="6"/>
<dbReference type="PROSITE" id="PS51826">
    <property type="entry name" value="PSBD"/>
    <property type="match status" value="1"/>
</dbReference>
<accession>A0A935IMW7</accession>
<dbReference type="CDD" id="cd06849">
    <property type="entry name" value="lipoyl_domain"/>
    <property type="match status" value="1"/>
</dbReference>
<evidence type="ECO:0000256" key="6">
    <source>
        <dbReference type="RuleBase" id="RU003423"/>
    </source>
</evidence>
<dbReference type="InterPro" id="IPR000089">
    <property type="entry name" value="Biotin_lipoyl"/>
</dbReference>
<comment type="cofactor">
    <cofactor evidence="1 6">
        <name>(R)-lipoate</name>
        <dbReference type="ChEBI" id="CHEBI:83088"/>
    </cofactor>
</comment>
<evidence type="ECO:0000256" key="4">
    <source>
        <dbReference type="ARBA" id="ARBA00022823"/>
    </source>
</evidence>
<dbReference type="Gene3D" id="3.30.559.10">
    <property type="entry name" value="Chloramphenicol acetyltransferase-like domain"/>
    <property type="match status" value="1"/>
</dbReference>
<dbReference type="Gene3D" id="2.40.50.100">
    <property type="match status" value="1"/>
</dbReference>
<dbReference type="GO" id="GO:0005737">
    <property type="term" value="C:cytoplasm"/>
    <property type="evidence" value="ECO:0007669"/>
    <property type="project" value="TreeGrafter"/>
</dbReference>
<evidence type="ECO:0000256" key="7">
    <source>
        <dbReference type="SAM" id="MobiDB-lite"/>
    </source>
</evidence>
<dbReference type="EMBL" id="JADJIB010000005">
    <property type="protein sequence ID" value="MBK7274175.1"/>
    <property type="molecule type" value="Genomic_DNA"/>
</dbReference>
<dbReference type="AlphaFoldDB" id="A0A935IMW7"/>
<dbReference type="PANTHER" id="PTHR43178">
    <property type="entry name" value="DIHYDROLIPOAMIDE ACETYLTRANSFERASE COMPONENT OF PYRUVATE DEHYDROGENASE COMPLEX"/>
    <property type="match status" value="1"/>
</dbReference>
<feature type="domain" description="Lipoyl-binding" evidence="8">
    <location>
        <begin position="3"/>
        <end position="78"/>
    </location>
</feature>
<feature type="region of interest" description="Disordered" evidence="7">
    <location>
        <begin position="185"/>
        <end position="215"/>
    </location>
</feature>
<keyword evidence="3 6" id="KW-0808">Transferase</keyword>
<dbReference type="Gene3D" id="4.10.320.10">
    <property type="entry name" value="E3-binding domain"/>
    <property type="match status" value="1"/>
</dbReference>
<keyword evidence="5 6" id="KW-0012">Acyltransferase</keyword>
<comment type="caution">
    <text evidence="10">The sequence shown here is derived from an EMBL/GenBank/DDBJ whole genome shotgun (WGS) entry which is preliminary data.</text>
</comment>
<dbReference type="Pfam" id="PF00364">
    <property type="entry name" value="Biotin_lipoyl"/>
    <property type="match status" value="1"/>
</dbReference>
<feature type="domain" description="Peripheral subunit-binding (PSBD)" evidence="9">
    <location>
        <begin position="253"/>
        <end position="288"/>
    </location>
</feature>
<dbReference type="Proteomes" id="UP000886632">
    <property type="component" value="Unassembled WGS sequence"/>
</dbReference>
<name>A0A935IMW7_9MICO</name>
<feature type="compositionally biased region" description="Basic and acidic residues" evidence="7">
    <location>
        <begin position="185"/>
        <end position="207"/>
    </location>
</feature>
<evidence type="ECO:0000259" key="9">
    <source>
        <dbReference type="PROSITE" id="PS51826"/>
    </source>
</evidence>
<evidence type="ECO:0000313" key="12">
    <source>
        <dbReference type="Proteomes" id="UP000726105"/>
    </source>
</evidence>
<organism evidence="10 12">
    <name type="scientific">Candidatus Phosphoribacter hodrii</name>
    <dbReference type="NCBI Taxonomy" id="2953743"/>
    <lineage>
        <taxon>Bacteria</taxon>
        <taxon>Bacillati</taxon>
        <taxon>Actinomycetota</taxon>
        <taxon>Actinomycetes</taxon>
        <taxon>Micrococcales</taxon>
        <taxon>Dermatophilaceae</taxon>
        <taxon>Candidatus Phosphoribacter</taxon>
    </lineage>
</organism>
<evidence type="ECO:0000259" key="8">
    <source>
        <dbReference type="PROSITE" id="PS50968"/>
    </source>
</evidence>
<keyword evidence="4 6" id="KW-0450">Lipoyl</keyword>
<evidence type="ECO:0000256" key="1">
    <source>
        <dbReference type="ARBA" id="ARBA00001938"/>
    </source>
</evidence>
<dbReference type="SUPFAM" id="SSF47005">
    <property type="entry name" value="Peripheral subunit-binding domain of 2-oxo acid dehydrogenase complex"/>
    <property type="match status" value="1"/>
</dbReference>
<comment type="similarity">
    <text evidence="2 6">Belongs to the 2-oxoacid dehydrogenase family.</text>
</comment>
<proteinExistence type="inferred from homology"/>
<dbReference type="FunFam" id="3.30.559.10:FF:000007">
    <property type="entry name" value="Dihydrolipoamide acetyltransferase component of pyruvate dehydrogenase complex"/>
    <property type="match status" value="1"/>
</dbReference>
<dbReference type="SUPFAM" id="SSF51230">
    <property type="entry name" value="Single hybrid motif"/>
    <property type="match status" value="1"/>
</dbReference>
<evidence type="ECO:0000256" key="5">
    <source>
        <dbReference type="ARBA" id="ARBA00023315"/>
    </source>
</evidence>
<dbReference type="Proteomes" id="UP000726105">
    <property type="component" value="Unassembled WGS sequence"/>
</dbReference>
<reference evidence="10 12" key="1">
    <citation type="submission" date="2020-10" db="EMBL/GenBank/DDBJ databases">
        <title>Connecting structure to function with the recovery of over 1000 high-quality activated sludge metagenome-assembled genomes encoding full-length rRNA genes using long-read sequencing.</title>
        <authorList>
            <person name="Singleton C.M."/>
            <person name="Petriglieri F."/>
            <person name="Kristensen J.M."/>
            <person name="Kirkegaard R.H."/>
            <person name="Michaelsen T.Y."/>
            <person name="Andersen M.H."/>
            <person name="Karst S.M."/>
            <person name="Dueholm M.S."/>
            <person name="Nielsen P.H."/>
            <person name="Albertsen M."/>
        </authorList>
    </citation>
    <scope>NUCLEOTIDE SEQUENCE [LARGE SCALE GENOMIC DNA]</scope>
    <source>
        <strain evidence="10">Ega_18-Q3-R5-49_MAXAC.001</strain>
        <strain evidence="11">Ribe_18-Q3-R11-54_MAXAC.001</strain>
    </source>
</reference>
<dbReference type="PANTHER" id="PTHR43178:SF5">
    <property type="entry name" value="LIPOAMIDE ACYLTRANSFERASE COMPONENT OF BRANCHED-CHAIN ALPHA-KETO ACID DEHYDROGENASE COMPLEX, MITOCHONDRIAL"/>
    <property type="match status" value="1"/>
</dbReference>
<dbReference type="EMBL" id="JADKGK010000005">
    <property type="protein sequence ID" value="MBL0002902.1"/>
    <property type="molecule type" value="Genomic_DNA"/>
</dbReference>
<evidence type="ECO:0000313" key="10">
    <source>
        <dbReference type="EMBL" id="MBK7274175.1"/>
    </source>
</evidence>
<dbReference type="GO" id="GO:0031405">
    <property type="term" value="F:lipoic acid binding"/>
    <property type="evidence" value="ECO:0007669"/>
    <property type="project" value="TreeGrafter"/>
</dbReference>
<dbReference type="InterPro" id="IPR001078">
    <property type="entry name" value="2-oxoacid_DH_actylTfrase"/>
</dbReference>